<evidence type="ECO:0000313" key="1">
    <source>
        <dbReference type="EMBL" id="MBE0464699.1"/>
    </source>
</evidence>
<dbReference type="Pfam" id="PF04134">
    <property type="entry name" value="DCC1-like"/>
    <property type="match status" value="1"/>
</dbReference>
<reference evidence="1 2" key="1">
    <citation type="submission" date="2020-07" db="EMBL/GenBank/DDBJ databases">
        <title>Halophilic bacteria isolated from french cheeses.</title>
        <authorList>
            <person name="Kothe C.I."/>
            <person name="Farah-Kraiem B."/>
            <person name="Renault P."/>
            <person name="Dridi B."/>
        </authorList>
    </citation>
    <scope>NUCLEOTIDE SEQUENCE [LARGE SCALE GENOMIC DNA]</scope>
    <source>
        <strain evidence="1 2">FME20</strain>
    </source>
</reference>
<dbReference type="Proteomes" id="UP001645038">
    <property type="component" value="Unassembled WGS sequence"/>
</dbReference>
<accession>A0ABR9G1F6</accession>
<dbReference type="InterPro" id="IPR007263">
    <property type="entry name" value="DCC1-like"/>
</dbReference>
<sequence>MSDVQLFNTAPPVTLYYDGQCPFCRIEVEWLNKHPNRKHIRLIDIRKVDFDAAETGYSFDTLMGQLHVRDNEGNWYVGMDASRALYATLGYRRLVKLSCLPGLRGVMNAGYRFFARRRIRLGQWWEKHYSKRDNERYN</sequence>
<name>A0ABR9G1F6_9GAMM</name>
<dbReference type="PANTHER" id="PTHR34290:SF2">
    <property type="entry name" value="OS04G0668800 PROTEIN"/>
    <property type="match status" value="1"/>
</dbReference>
<dbReference type="InterPro" id="IPR036249">
    <property type="entry name" value="Thioredoxin-like_sf"/>
</dbReference>
<keyword evidence="2" id="KW-1185">Reference proteome</keyword>
<dbReference type="EMBL" id="RRZB01000043">
    <property type="protein sequence ID" value="MBE0464699.1"/>
    <property type="molecule type" value="Genomic_DNA"/>
</dbReference>
<dbReference type="InterPro" id="IPR044691">
    <property type="entry name" value="DCC1_Trx"/>
</dbReference>
<protein>
    <submittedName>
        <fullName evidence="1">DUF393 domain-containing protein</fullName>
    </submittedName>
</protein>
<dbReference type="RefSeq" id="WP_192539167.1">
    <property type="nucleotide sequence ID" value="NZ_JABUZA010000012.1"/>
</dbReference>
<dbReference type="PANTHER" id="PTHR34290">
    <property type="entry name" value="SI:CH73-390P7.2"/>
    <property type="match status" value="1"/>
</dbReference>
<dbReference type="SUPFAM" id="SSF52833">
    <property type="entry name" value="Thioredoxin-like"/>
    <property type="match status" value="1"/>
</dbReference>
<proteinExistence type="predicted"/>
<comment type="caution">
    <text evidence="1">The sequence shown here is derived from an EMBL/GenBank/DDBJ whole genome shotgun (WGS) entry which is preliminary data.</text>
</comment>
<organism evidence="1 2">
    <name type="scientific">Halomonas colorata</name>
    <dbReference type="NCBI Taxonomy" id="2742615"/>
    <lineage>
        <taxon>Bacteria</taxon>
        <taxon>Pseudomonadati</taxon>
        <taxon>Pseudomonadota</taxon>
        <taxon>Gammaproteobacteria</taxon>
        <taxon>Oceanospirillales</taxon>
        <taxon>Halomonadaceae</taxon>
        <taxon>Halomonas</taxon>
    </lineage>
</organism>
<gene>
    <name evidence="1" type="ORF">EI547_14760</name>
</gene>
<evidence type="ECO:0000313" key="2">
    <source>
        <dbReference type="Proteomes" id="UP001645038"/>
    </source>
</evidence>